<sequence>MNAVVIAVLIMILLSLLRIHVVIALVTGAIVGGLTAGFTLDETLTIFGNGLGTNAGVALSYAMLGAFAIAISFTGLPNLLVQSAISVVGKNGESKKKTLTKVLILFGILLISVFSQNIIPIHIAFIPILIPPLLKVFNALLLDRRTVATIMTFGLKAPYILFPFGFGLIFHEIIERNMADSGMDIELGMIPQALVLPVLGMVLGLCFAVFVSYTKNRIYEERGLEKGENEESDFSYSASSALIGILSILTVLLLQYFTKSMIFSAFTGLTILYIYFTYLHFSGRYTLSKSESLMTNGMKMMAFIAFVMIASGGFAEVLRETGHVDSLVSTVANIIGENKGLAAMLMLVVGLLITMGIGSSFSTIPIITVIFVPLAATIGFSPLATIALIGTAGALGDAGSPASDSTLGPTAGLNVDGQHHHIWDTCVPTFLHLNLPLMLFGWIAAIIL</sequence>
<keyword evidence="10" id="KW-1185">Reference proteome</keyword>
<comment type="caution">
    <text evidence="9">The sequence shown here is derived from an EMBL/GenBank/DDBJ whole genome shotgun (WGS) entry which is preliminary data.</text>
</comment>
<evidence type="ECO:0000256" key="6">
    <source>
        <dbReference type="SAM" id="Phobius"/>
    </source>
</evidence>
<organism evidence="9 10">
    <name type="scientific">Evansella tamaricis</name>
    <dbReference type="NCBI Taxonomy" id="2069301"/>
    <lineage>
        <taxon>Bacteria</taxon>
        <taxon>Bacillati</taxon>
        <taxon>Bacillota</taxon>
        <taxon>Bacilli</taxon>
        <taxon>Bacillales</taxon>
        <taxon>Bacillaceae</taxon>
        <taxon>Evansella</taxon>
    </lineage>
</organism>
<gene>
    <name evidence="9" type="ORF">KS419_12570</name>
</gene>
<protein>
    <submittedName>
        <fullName evidence="9">Na+/H+ antiporter family protein</fullName>
    </submittedName>
</protein>
<evidence type="ECO:0000259" key="8">
    <source>
        <dbReference type="Pfam" id="PF13726"/>
    </source>
</evidence>
<proteinExistence type="predicted"/>
<dbReference type="InterPro" id="IPR018461">
    <property type="entry name" value="Na/H_Antiport_NhaC-like_C"/>
</dbReference>
<evidence type="ECO:0000256" key="3">
    <source>
        <dbReference type="ARBA" id="ARBA00022692"/>
    </source>
</evidence>
<dbReference type="EMBL" id="JAHQCS010000103">
    <property type="protein sequence ID" value="MBU9712576.1"/>
    <property type="molecule type" value="Genomic_DNA"/>
</dbReference>
<keyword evidence="4 6" id="KW-1133">Transmembrane helix</keyword>
<name>A0ABS6JFV5_9BACI</name>
<feature type="transmembrane region" description="Helical" evidence="6">
    <location>
        <begin position="234"/>
        <end position="254"/>
    </location>
</feature>
<dbReference type="PANTHER" id="PTHR37821">
    <property type="entry name" value="AMINO ACID TRANSPORTER YUIF-RELATED"/>
    <property type="match status" value="1"/>
</dbReference>
<feature type="transmembrane region" description="Helical" evidence="6">
    <location>
        <begin position="301"/>
        <end position="319"/>
    </location>
</feature>
<dbReference type="PANTHER" id="PTHR37821:SF1">
    <property type="entry name" value="AMINO ACID TRANSPORTER YUIF-RELATED"/>
    <property type="match status" value="1"/>
</dbReference>
<evidence type="ECO:0000313" key="9">
    <source>
        <dbReference type="EMBL" id="MBU9712576.1"/>
    </source>
</evidence>
<reference evidence="9 10" key="1">
    <citation type="submission" date="2021-06" db="EMBL/GenBank/DDBJ databases">
        <title>Bacillus sp. RD4P76, an endophyte from a halophyte.</title>
        <authorList>
            <person name="Sun J.-Q."/>
        </authorList>
    </citation>
    <scope>NUCLEOTIDE SEQUENCE [LARGE SCALE GENOMIC DNA]</scope>
    <source>
        <strain evidence="9 10">CGMCC 1.15917</strain>
    </source>
</reference>
<comment type="subcellular location">
    <subcellularLocation>
        <location evidence="1">Cell membrane</location>
        <topology evidence="1">Multi-pass membrane protein</topology>
    </subcellularLocation>
</comment>
<feature type="transmembrane region" description="Helical" evidence="6">
    <location>
        <begin position="150"/>
        <end position="174"/>
    </location>
</feature>
<feature type="transmembrane region" description="Helical" evidence="6">
    <location>
        <begin position="340"/>
        <end position="358"/>
    </location>
</feature>
<evidence type="ECO:0000256" key="4">
    <source>
        <dbReference type="ARBA" id="ARBA00022989"/>
    </source>
</evidence>
<evidence type="ECO:0000256" key="1">
    <source>
        <dbReference type="ARBA" id="ARBA00004651"/>
    </source>
</evidence>
<dbReference type="InterPro" id="IPR052576">
    <property type="entry name" value="AA_Transporter-Related"/>
</dbReference>
<keyword evidence="3 6" id="KW-0812">Transmembrane</keyword>
<keyword evidence="2" id="KW-1003">Cell membrane</keyword>
<feature type="transmembrane region" description="Helical" evidence="6">
    <location>
        <begin position="194"/>
        <end position="214"/>
    </location>
</feature>
<keyword evidence="5 6" id="KW-0472">Membrane</keyword>
<feature type="transmembrane region" description="Helical" evidence="6">
    <location>
        <begin position="261"/>
        <end position="281"/>
    </location>
</feature>
<feature type="domain" description="Putative Na+/H+ antiporter N-terminal" evidence="8">
    <location>
        <begin position="2"/>
        <end position="87"/>
    </location>
</feature>
<accession>A0ABS6JFV5</accession>
<feature type="domain" description="Na+/H+ antiporter NhaC-like C-terminal" evidence="7">
    <location>
        <begin position="151"/>
        <end position="442"/>
    </location>
</feature>
<dbReference type="InterPro" id="IPR032813">
    <property type="entry name" value="Na_H_antiport_N"/>
</dbReference>
<dbReference type="RefSeq" id="WP_217066754.1">
    <property type="nucleotide sequence ID" value="NZ_JAHQCS010000103.1"/>
</dbReference>
<feature type="transmembrane region" description="Helical" evidence="6">
    <location>
        <begin position="58"/>
        <end position="81"/>
    </location>
</feature>
<feature type="transmembrane region" description="Helical" evidence="6">
    <location>
        <begin position="102"/>
        <end position="130"/>
    </location>
</feature>
<feature type="transmembrane region" description="Helical" evidence="6">
    <location>
        <begin position="364"/>
        <end position="389"/>
    </location>
</feature>
<evidence type="ECO:0000256" key="5">
    <source>
        <dbReference type="ARBA" id="ARBA00023136"/>
    </source>
</evidence>
<dbReference type="Pfam" id="PF03553">
    <property type="entry name" value="Na_H_antiporter"/>
    <property type="match status" value="1"/>
</dbReference>
<dbReference type="Pfam" id="PF13726">
    <property type="entry name" value="Na_H_antiport_2"/>
    <property type="match status" value="1"/>
</dbReference>
<dbReference type="Proteomes" id="UP000784880">
    <property type="component" value="Unassembled WGS sequence"/>
</dbReference>
<evidence type="ECO:0000256" key="2">
    <source>
        <dbReference type="ARBA" id="ARBA00022475"/>
    </source>
</evidence>
<evidence type="ECO:0000259" key="7">
    <source>
        <dbReference type="Pfam" id="PF03553"/>
    </source>
</evidence>
<evidence type="ECO:0000313" key="10">
    <source>
        <dbReference type="Proteomes" id="UP000784880"/>
    </source>
</evidence>